<organism evidence="1 2">
    <name type="scientific">Armillaria solidipes</name>
    <dbReference type="NCBI Taxonomy" id="1076256"/>
    <lineage>
        <taxon>Eukaryota</taxon>
        <taxon>Fungi</taxon>
        <taxon>Dikarya</taxon>
        <taxon>Basidiomycota</taxon>
        <taxon>Agaricomycotina</taxon>
        <taxon>Agaricomycetes</taxon>
        <taxon>Agaricomycetidae</taxon>
        <taxon>Agaricales</taxon>
        <taxon>Marasmiineae</taxon>
        <taxon>Physalacriaceae</taxon>
        <taxon>Armillaria</taxon>
    </lineage>
</organism>
<reference evidence="2" key="1">
    <citation type="journal article" date="2017" name="Nat. Ecol. Evol.">
        <title>Genome expansion and lineage-specific genetic innovations in the forest pathogenic fungi Armillaria.</title>
        <authorList>
            <person name="Sipos G."/>
            <person name="Prasanna A.N."/>
            <person name="Walter M.C."/>
            <person name="O'Connor E."/>
            <person name="Balint B."/>
            <person name="Krizsan K."/>
            <person name="Kiss B."/>
            <person name="Hess J."/>
            <person name="Varga T."/>
            <person name="Slot J."/>
            <person name="Riley R."/>
            <person name="Boka B."/>
            <person name="Rigling D."/>
            <person name="Barry K."/>
            <person name="Lee J."/>
            <person name="Mihaltcheva S."/>
            <person name="LaButti K."/>
            <person name="Lipzen A."/>
            <person name="Waldron R."/>
            <person name="Moloney N.M."/>
            <person name="Sperisen C."/>
            <person name="Kredics L."/>
            <person name="Vagvoelgyi C."/>
            <person name="Patrignani A."/>
            <person name="Fitzpatrick D."/>
            <person name="Nagy I."/>
            <person name="Doyle S."/>
            <person name="Anderson J.B."/>
            <person name="Grigoriev I.V."/>
            <person name="Gueldener U."/>
            <person name="Muensterkoetter M."/>
            <person name="Nagy L.G."/>
        </authorList>
    </citation>
    <scope>NUCLEOTIDE SEQUENCE [LARGE SCALE GENOMIC DNA]</scope>
    <source>
        <strain evidence="2">28-4</strain>
    </source>
</reference>
<dbReference type="AlphaFoldDB" id="A0A2H3AZT8"/>
<sequence>MNVNDKFPLGTLKPQLRIDARIISALERGSSGAPFLATVLLVRTLAHAIGKRHHIGYPLRSHCYVQRGVTDDSPADYGNYPPETAFFGGIVGVVFRRGTATDPQLLDIAYFMIRFPSGKIYKFDIDRAVNSSPFPVEGLEEVNMASQYFFSHTCECFIRDRQYSTS</sequence>
<gene>
    <name evidence="1" type="ORF">ARMSODRAFT_1027558</name>
</gene>
<protein>
    <submittedName>
        <fullName evidence="1">Uncharacterized protein</fullName>
    </submittedName>
</protein>
<keyword evidence="2" id="KW-1185">Reference proteome</keyword>
<proteinExistence type="predicted"/>
<evidence type="ECO:0000313" key="1">
    <source>
        <dbReference type="EMBL" id="PBK59278.1"/>
    </source>
</evidence>
<dbReference type="Proteomes" id="UP000218334">
    <property type="component" value="Unassembled WGS sequence"/>
</dbReference>
<dbReference type="EMBL" id="KZ293508">
    <property type="protein sequence ID" value="PBK59278.1"/>
    <property type="molecule type" value="Genomic_DNA"/>
</dbReference>
<name>A0A2H3AZT8_9AGAR</name>
<evidence type="ECO:0000313" key="2">
    <source>
        <dbReference type="Proteomes" id="UP000218334"/>
    </source>
</evidence>
<accession>A0A2H3AZT8</accession>